<sequence length="192" mass="20498">MLSTSSFLLVLFVCQTSKPRIFLCTNSIMNVLARSARAAVKPMRMARFYASEAPAGAASDKLRLTFAVPHQAIYKNTEVHQVNLAATSGDMGVLANHVPTIEQLKAGVVEVLENASTTKKYFVSGGFATINPDSTLNINAVEAFELDQFSPEAVRAGLAEAQKASATGSEEEKAAAKIEVEVYEALTAALTK</sequence>
<evidence type="ECO:0000256" key="9">
    <source>
        <dbReference type="ARBA" id="ARBA00023128"/>
    </source>
</evidence>
<feature type="domain" description="F1F0-ATP synthase subunit delta C-terminal" evidence="16">
    <location>
        <begin position="149"/>
        <end position="188"/>
    </location>
</feature>
<keyword evidence="11" id="KW-0139">CF(1)</keyword>
<reference evidence="17" key="1">
    <citation type="submission" date="2021-06" db="EMBL/GenBank/DDBJ databases">
        <authorList>
            <consortium name="DOE Joint Genome Institute"/>
            <person name="Mondo S.J."/>
            <person name="Amses K.R."/>
            <person name="Simmons D.R."/>
            <person name="Longcore J.E."/>
            <person name="Seto K."/>
            <person name="Alves G.H."/>
            <person name="Bonds A.E."/>
            <person name="Quandt C.A."/>
            <person name="Davis W.J."/>
            <person name="Chang Y."/>
            <person name="Letcher P.M."/>
            <person name="Powell M.J."/>
            <person name="Kuo A."/>
            <person name="Labutti K."/>
            <person name="Pangilinan J."/>
            <person name="Andreopoulos W."/>
            <person name="Tritt A."/>
            <person name="Riley R."/>
            <person name="Hundley H."/>
            <person name="Johnson J."/>
            <person name="Lipzen A."/>
            <person name="Barry K."/>
            <person name="Berbee M.L."/>
            <person name="Buchler N.E."/>
            <person name="Grigoriev I.V."/>
            <person name="Spatafora J.W."/>
            <person name="Stajich J.E."/>
            <person name="James T.Y."/>
        </authorList>
    </citation>
    <scope>NUCLEOTIDE SEQUENCE</scope>
    <source>
        <strain evidence="17">AG</strain>
    </source>
</reference>
<keyword evidence="12" id="KW-0066">ATP synthesis</keyword>
<dbReference type="FunFam" id="2.60.15.10:FF:000003">
    <property type="entry name" value="ATP synthase subunit delta, mitochondrial"/>
    <property type="match status" value="1"/>
</dbReference>
<evidence type="ECO:0000259" key="15">
    <source>
        <dbReference type="Pfam" id="PF02823"/>
    </source>
</evidence>
<evidence type="ECO:0000313" key="18">
    <source>
        <dbReference type="Proteomes" id="UP001206595"/>
    </source>
</evidence>
<dbReference type="Gene3D" id="2.60.15.10">
    <property type="entry name" value="F0F1 ATP synthase delta/epsilon subunit, N-terminal"/>
    <property type="match status" value="1"/>
</dbReference>
<evidence type="ECO:0000256" key="4">
    <source>
        <dbReference type="ARBA" id="ARBA00022448"/>
    </source>
</evidence>
<keyword evidence="9" id="KW-0496">Mitochondrion</keyword>
<comment type="similarity">
    <text evidence="2">Belongs to the ATPase epsilon chain family.</text>
</comment>
<evidence type="ECO:0000256" key="6">
    <source>
        <dbReference type="ARBA" id="ARBA00022792"/>
    </source>
</evidence>
<reference evidence="17" key="2">
    <citation type="journal article" date="2022" name="Proc. Natl. Acad. Sci. U.S.A.">
        <title>Diploid-dominant life cycles characterize the early evolution of Fungi.</title>
        <authorList>
            <person name="Amses K.R."/>
            <person name="Simmons D.R."/>
            <person name="Longcore J.E."/>
            <person name="Mondo S.J."/>
            <person name="Seto K."/>
            <person name="Jeronimo G.H."/>
            <person name="Bonds A.E."/>
            <person name="Quandt C.A."/>
            <person name="Davis W.J."/>
            <person name="Chang Y."/>
            <person name="Federici B.A."/>
            <person name="Kuo A."/>
            <person name="LaButti K."/>
            <person name="Pangilinan J."/>
            <person name="Andreopoulos W."/>
            <person name="Tritt A."/>
            <person name="Riley R."/>
            <person name="Hundley H."/>
            <person name="Johnson J."/>
            <person name="Lipzen A."/>
            <person name="Barry K."/>
            <person name="Lang B.F."/>
            <person name="Cuomo C.A."/>
            <person name="Buchler N.E."/>
            <person name="Grigoriev I.V."/>
            <person name="Spatafora J.W."/>
            <person name="Stajich J.E."/>
            <person name="James T.Y."/>
        </authorList>
    </citation>
    <scope>NUCLEOTIDE SEQUENCE</scope>
    <source>
        <strain evidence="17">AG</strain>
    </source>
</reference>
<evidence type="ECO:0000256" key="7">
    <source>
        <dbReference type="ARBA" id="ARBA00022946"/>
    </source>
</evidence>
<feature type="chain" id="PRO_5042274594" description="ATP synthase subunit delta, mitochondrial" evidence="14">
    <location>
        <begin position="20"/>
        <end position="192"/>
    </location>
</feature>
<protein>
    <recommendedName>
        <fullName evidence="3">ATP synthase subunit delta, mitochondrial</fullName>
    </recommendedName>
    <alternativeName>
        <fullName evidence="13">F-ATPase delta subunit</fullName>
    </alternativeName>
</protein>
<organism evidence="17 18">
    <name type="scientific">Umbelopsis ramanniana AG</name>
    <dbReference type="NCBI Taxonomy" id="1314678"/>
    <lineage>
        <taxon>Eukaryota</taxon>
        <taxon>Fungi</taxon>
        <taxon>Fungi incertae sedis</taxon>
        <taxon>Mucoromycota</taxon>
        <taxon>Mucoromycotina</taxon>
        <taxon>Umbelopsidomycetes</taxon>
        <taxon>Umbelopsidales</taxon>
        <taxon>Umbelopsidaceae</taxon>
        <taxon>Umbelopsis</taxon>
    </lineage>
</organism>
<evidence type="ECO:0000256" key="14">
    <source>
        <dbReference type="SAM" id="SignalP"/>
    </source>
</evidence>
<dbReference type="Gene3D" id="6.10.140.880">
    <property type="match status" value="1"/>
</dbReference>
<keyword evidence="18" id="KW-1185">Reference proteome</keyword>
<dbReference type="InterPro" id="IPR001469">
    <property type="entry name" value="ATP_synth_F1_dsu/esu"/>
</dbReference>
<keyword evidence="7" id="KW-0809">Transit peptide</keyword>
<evidence type="ECO:0000256" key="13">
    <source>
        <dbReference type="ARBA" id="ARBA00031669"/>
    </source>
</evidence>
<dbReference type="PANTHER" id="PTHR13822">
    <property type="entry name" value="ATP SYNTHASE DELTA/EPSILON CHAIN"/>
    <property type="match status" value="1"/>
</dbReference>
<feature type="domain" description="ATP synthase F1 complex delta/epsilon subunit N-terminal" evidence="15">
    <location>
        <begin position="63"/>
        <end position="134"/>
    </location>
</feature>
<dbReference type="GO" id="GO:0005743">
    <property type="term" value="C:mitochondrial inner membrane"/>
    <property type="evidence" value="ECO:0007669"/>
    <property type="project" value="UniProtKB-SubCell"/>
</dbReference>
<dbReference type="PANTHER" id="PTHR13822:SF7">
    <property type="entry name" value="ATP SYNTHASE SUBUNIT DELTA, MITOCHONDRIAL"/>
    <property type="match status" value="1"/>
</dbReference>
<accession>A0AAD5EAK0</accession>
<comment type="caution">
    <text evidence="17">The sequence shown here is derived from an EMBL/GenBank/DDBJ whole genome shotgun (WGS) entry which is preliminary data.</text>
</comment>
<evidence type="ECO:0000256" key="11">
    <source>
        <dbReference type="ARBA" id="ARBA00023196"/>
    </source>
</evidence>
<dbReference type="InterPro" id="IPR048938">
    <property type="entry name" value="ATPD_C_fung"/>
</dbReference>
<dbReference type="GO" id="GO:0045259">
    <property type="term" value="C:proton-transporting ATP synthase complex"/>
    <property type="evidence" value="ECO:0007669"/>
    <property type="project" value="UniProtKB-KW"/>
</dbReference>
<evidence type="ECO:0000256" key="8">
    <source>
        <dbReference type="ARBA" id="ARBA00023065"/>
    </source>
</evidence>
<evidence type="ECO:0000259" key="16">
    <source>
        <dbReference type="Pfam" id="PF21334"/>
    </source>
</evidence>
<evidence type="ECO:0000256" key="10">
    <source>
        <dbReference type="ARBA" id="ARBA00023136"/>
    </source>
</evidence>
<feature type="signal peptide" evidence="14">
    <location>
        <begin position="1"/>
        <end position="19"/>
    </location>
</feature>
<name>A0AAD5EAK0_UMBRA</name>
<dbReference type="AlphaFoldDB" id="A0AAD5EAK0"/>
<dbReference type="InterPro" id="IPR020546">
    <property type="entry name" value="ATP_synth_F1_dsu/esu_N"/>
</dbReference>
<dbReference type="Proteomes" id="UP001206595">
    <property type="component" value="Unassembled WGS sequence"/>
</dbReference>
<evidence type="ECO:0000256" key="2">
    <source>
        <dbReference type="ARBA" id="ARBA00005712"/>
    </source>
</evidence>
<keyword evidence="6" id="KW-0999">Mitochondrion inner membrane</keyword>
<dbReference type="RefSeq" id="XP_051445390.1">
    <property type="nucleotide sequence ID" value="XM_051588312.1"/>
</dbReference>
<keyword evidence="4" id="KW-0813">Transport</keyword>
<dbReference type="HAMAP" id="MF_00530">
    <property type="entry name" value="ATP_synth_epsil_bac"/>
    <property type="match status" value="1"/>
</dbReference>
<dbReference type="EMBL" id="MU620912">
    <property type="protein sequence ID" value="KAI8580386.1"/>
    <property type="molecule type" value="Genomic_DNA"/>
</dbReference>
<keyword evidence="14" id="KW-0732">Signal</keyword>
<keyword evidence="5" id="KW-0375">Hydrogen ion transport</keyword>
<comment type="subcellular location">
    <subcellularLocation>
        <location evidence="1">Mitochondrion inner membrane</location>
    </subcellularLocation>
</comment>
<dbReference type="Pfam" id="PF21334">
    <property type="entry name" value="ATPD_C_fung"/>
    <property type="match status" value="1"/>
</dbReference>
<dbReference type="SUPFAM" id="SSF51344">
    <property type="entry name" value="Epsilon subunit of F1F0-ATP synthase N-terminal domain"/>
    <property type="match status" value="1"/>
</dbReference>
<gene>
    <name evidence="17" type="ORF">K450DRAFT_236809</name>
</gene>
<proteinExistence type="inferred from homology"/>
<dbReference type="Pfam" id="PF02823">
    <property type="entry name" value="ATP-synt_DE_N"/>
    <property type="match status" value="1"/>
</dbReference>
<dbReference type="InterPro" id="IPR036771">
    <property type="entry name" value="ATPsynth_dsu/esu_N"/>
</dbReference>
<evidence type="ECO:0000313" key="17">
    <source>
        <dbReference type="EMBL" id="KAI8580386.1"/>
    </source>
</evidence>
<keyword evidence="8" id="KW-0406">Ion transport</keyword>
<dbReference type="GO" id="GO:0046933">
    <property type="term" value="F:proton-transporting ATP synthase activity, rotational mechanism"/>
    <property type="evidence" value="ECO:0007669"/>
    <property type="project" value="InterPro"/>
</dbReference>
<dbReference type="CDD" id="cd12152">
    <property type="entry name" value="F1-ATPase_delta"/>
    <property type="match status" value="1"/>
</dbReference>
<evidence type="ECO:0000256" key="5">
    <source>
        <dbReference type="ARBA" id="ARBA00022781"/>
    </source>
</evidence>
<dbReference type="GeneID" id="75913657"/>
<evidence type="ECO:0000256" key="3">
    <source>
        <dbReference type="ARBA" id="ARBA00016960"/>
    </source>
</evidence>
<keyword evidence="10" id="KW-0472">Membrane</keyword>
<evidence type="ECO:0000256" key="12">
    <source>
        <dbReference type="ARBA" id="ARBA00023310"/>
    </source>
</evidence>
<evidence type="ECO:0000256" key="1">
    <source>
        <dbReference type="ARBA" id="ARBA00004273"/>
    </source>
</evidence>